<sequence>MVSRRYRPGDTIMLKHGVLGGAQPSGSGNILMVLPAAQGFVHYRVRFENENFERSIRQDDIDVAASPSSPLPFEVRGPLEVRAAPESSKSSWINSNSIRIRK</sequence>
<evidence type="ECO:0000313" key="2">
    <source>
        <dbReference type="Proteomes" id="UP000620262"/>
    </source>
</evidence>
<dbReference type="Proteomes" id="UP000620262">
    <property type="component" value="Unassembled WGS sequence"/>
</dbReference>
<accession>A0ABR9IU86</accession>
<reference evidence="1 2" key="1">
    <citation type="submission" date="2020-10" db="EMBL/GenBank/DDBJ databases">
        <title>Sequencing the genomes of 1000 actinobacteria strains.</title>
        <authorList>
            <person name="Klenk H.-P."/>
        </authorList>
    </citation>
    <scope>NUCLEOTIDE SEQUENCE [LARGE SCALE GENOMIC DNA]</scope>
    <source>
        <strain evidence="1 2">DSM 7307</strain>
    </source>
</reference>
<comment type="caution">
    <text evidence="1">The sequence shown here is derived from an EMBL/GenBank/DDBJ whole genome shotgun (WGS) entry which is preliminary data.</text>
</comment>
<proteinExistence type="predicted"/>
<organism evidence="1 2">
    <name type="scientific">Rhizobium viscosum</name>
    <name type="common">Arthrobacter viscosus</name>
    <dbReference type="NCBI Taxonomy" id="1673"/>
    <lineage>
        <taxon>Bacteria</taxon>
        <taxon>Pseudomonadati</taxon>
        <taxon>Pseudomonadota</taxon>
        <taxon>Alphaproteobacteria</taxon>
        <taxon>Hyphomicrobiales</taxon>
        <taxon>Rhizobiaceae</taxon>
        <taxon>Rhizobium/Agrobacterium group</taxon>
        <taxon>Rhizobium</taxon>
    </lineage>
</organism>
<dbReference type="RefSeq" id="WP_192730425.1">
    <property type="nucleotide sequence ID" value="NZ_BAAAVL010000014.1"/>
</dbReference>
<evidence type="ECO:0008006" key="3">
    <source>
        <dbReference type="Google" id="ProtNLM"/>
    </source>
</evidence>
<protein>
    <recommendedName>
        <fullName evidence="3">Cold-shock protein</fullName>
    </recommendedName>
</protein>
<keyword evidence="2" id="KW-1185">Reference proteome</keyword>
<evidence type="ECO:0000313" key="1">
    <source>
        <dbReference type="EMBL" id="MBE1506774.1"/>
    </source>
</evidence>
<name>A0ABR9IU86_RHIVS</name>
<gene>
    <name evidence="1" type="ORF">H4W29_003955</name>
</gene>
<dbReference type="EMBL" id="JADBEC010000001">
    <property type="protein sequence ID" value="MBE1506774.1"/>
    <property type="molecule type" value="Genomic_DNA"/>
</dbReference>